<dbReference type="Proteomes" id="UP000324222">
    <property type="component" value="Unassembled WGS sequence"/>
</dbReference>
<gene>
    <name evidence="1" type="ORF">E2C01_065283</name>
</gene>
<dbReference type="AlphaFoldDB" id="A0A5B7HM53"/>
<evidence type="ECO:0000313" key="2">
    <source>
        <dbReference type="Proteomes" id="UP000324222"/>
    </source>
</evidence>
<sequence>MDDDPLIHAVKLVMSYNDQVSKYIISNLTCNNIDEVEEDKQNVKMSIINSGSNILSFYKKKNPNLVMHEIYRNKHVNDIERISWTRLQLSAHSLAVEKGCWNRLGRGSLPLEERLCPCGLVQTETHVIESCPLTLHLRNMYNITSVKDLLLGRTDYSTVCTVIHKILALY</sequence>
<evidence type="ECO:0000313" key="1">
    <source>
        <dbReference type="EMBL" id="MPC71016.1"/>
    </source>
</evidence>
<keyword evidence="2" id="KW-1185">Reference proteome</keyword>
<dbReference type="EMBL" id="VSRR010032148">
    <property type="protein sequence ID" value="MPC71016.1"/>
    <property type="molecule type" value="Genomic_DNA"/>
</dbReference>
<accession>A0A5B7HM53</accession>
<proteinExistence type="predicted"/>
<evidence type="ECO:0008006" key="3">
    <source>
        <dbReference type="Google" id="ProtNLM"/>
    </source>
</evidence>
<reference evidence="1 2" key="1">
    <citation type="submission" date="2019-05" db="EMBL/GenBank/DDBJ databases">
        <title>Another draft genome of Portunus trituberculatus and its Hox gene families provides insights of decapod evolution.</title>
        <authorList>
            <person name="Jeong J.-H."/>
            <person name="Song I."/>
            <person name="Kim S."/>
            <person name="Choi T."/>
            <person name="Kim D."/>
            <person name="Ryu S."/>
            <person name="Kim W."/>
        </authorList>
    </citation>
    <scope>NUCLEOTIDE SEQUENCE [LARGE SCALE GENOMIC DNA]</scope>
    <source>
        <tissue evidence="1">Muscle</tissue>
    </source>
</reference>
<protein>
    <recommendedName>
        <fullName evidence="3">Reverse transcriptase zinc-binding domain-containing protein</fullName>
    </recommendedName>
</protein>
<comment type="caution">
    <text evidence="1">The sequence shown here is derived from an EMBL/GenBank/DDBJ whole genome shotgun (WGS) entry which is preliminary data.</text>
</comment>
<name>A0A5B7HM53_PORTR</name>
<organism evidence="1 2">
    <name type="scientific">Portunus trituberculatus</name>
    <name type="common">Swimming crab</name>
    <name type="synonym">Neptunus trituberculatus</name>
    <dbReference type="NCBI Taxonomy" id="210409"/>
    <lineage>
        <taxon>Eukaryota</taxon>
        <taxon>Metazoa</taxon>
        <taxon>Ecdysozoa</taxon>
        <taxon>Arthropoda</taxon>
        <taxon>Crustacea</taxon>
        <taxon>Multicrustacea</taxon>
        <taxon>Malacostraca</taxon>
        <taxon>Eumalacostraca</taxon>
        <taxon>Eucarida</taxon>
        <taxon>Decapoda</taxon>
        <taxon>Pleocyemata</taxon>
        <taxon>Brachyura</taxon>
        <taxon>Eubrachyura</taxon>
        <taxon>Portunoidea</taxon>
        <taxon>Portunidae</taxon>
        <taxon>Portuninae</taxon>
        <taxon>Portunus</taxon>
    </lineage>
</organism>